<reference evidence="1" key="1">
    <citation type="submission" date="2019-04" db="EMBL/GenBank/DDBJ databases">
        <authorList>
            <consortium name="Science for Life Laboratories"/>
        </authorList>
    </citation>
    <scope>NUCLEOTIDE SEQUENCE</scope>
    <source>
        <strain evidence="1">MBLW1</strain>
    </source>
</reference>
<dbReference type="AlphaFoldDB" id="A0A6C2YVG6"/>
<evidence type="ECO:0000313" key="2">
    <source>
        <dbReference type="Proteomes" id="UP000464378"/>
    </source>
</evidence>
<accession>A0A6C2YVG6</accession>
<dbReference type="RefSeq" id="WP_162660204.1">
    <property type="nucleotide sequence ID" value="NZ_LR593887.1"/>
</dbReference>
<dbReference type="KEGG" id="tim:GMBLW1_40300"/>
<dbReference type="EMBL" id="LR586016">
    <property type="protein sequence ID" value="VIP05163.1"/>
    <property type="molecule type" value="Genomic_DNA"/>
</dbReference>
<keyword evidence="2" id="KW-1185">Reference proteome</keyword>
<gene>
    <name evidence="1" type="ORF">GMBLW1_40300</name>
</gene>
<dbReference type="EMBL" id="LR593887">
    <property type="protein sequence ID" value="VTS07682.1"/>
    <property type="molecule type" value="Genomic_DNA"/>
</dbReference>
<organism evidence="1">
    <name type="scientific">Tuwongella immobilis</name>
    <dbReference type="NCBI Taxonomy" id="692036"/>
    <lineage>
        <taxon>Bacteria</taxon>
        <taxon>Pseudomonadati</taxon>
        <taxon>Planctomycetota</taxon>
        <taxon>Planctomycetia</taxon>
        <taxon>Gemmatales</taxon>
        <taxon>Gemmataceae</taxon>
        <taxon>Tuwongella</taxon>
    </lineage>
</organism>
<evidence type="ECO:0000313" key="1">
    <source>
        <dbReference type="EMBL" id="VIP05163.1"/>
    </source>
</evidence>
<protein>
    <submittedName>
        <fullName evidence="1">Uncharacterized protein</fullName>
    </submittedName>
</protein>
<dbReference type="Proteomes" id="UP000464378">
    <property type="component" value="Chromosome"/>
</dbReference>
<sequence length="155" mass="17324">MFPIDVYVLSSQRDMETVAVFANKYLGGLVEAAENYPVPQYADAHHVVYNDIISFVKAAIRNPTLRYSLYFRNPVPDTHIHTAMLFFTQDGHLVAGLRLVNGQDHVGFYLNQIADCVNGECGYATVEAPPPLSREGFLTESEQSPFPVFRYSSSS</sequence>
<dbReference type="InParanoid" id="A0A6C2YVG6"/>
<proteinExistence type="predicted"/>
<name>A0A6C2YVG6_9BACT</name>